<protein>
    <recommendedName>
        <fullName evidence="4">KOW domain-containing protein</fullName>
    </recommendedName>
</protein>
<evidence type="ECO:0000313" key="2">
    <source>
        <dbReference type="EMBL" id="KIY71808.1"/>
    </source>
</evidence>
<dbReference type="STRING" id="1314674.A0A0D7BMM8"/>
<evidence type="ECO:0000256" key="1">
    <source>
        <dbReference type="SAM" id="MobiDB-lite"/>
    </source>
</evidence>
<accession>A0A0D7BMM8</accession>
<dbReference type="OrthoDB" id="359154at2759"/>
<gene>
    <name evidence="2" type="ORF">CYLTODRAFT_389765</name>
</gene>
<evidence type="ECO:0008006" key="4">
    <source>
        <dbReference type="Google" id="ProtNLM"/>
    </source>
</evidence>
<sequence length="370" mass="42853">MRQRFLRMSAGAIQQATSSTQFVSHFQHLMPIHYKTLKDSAKYTEMRTPKVTAAKDRIKYWNIVPGDQVHIRGDPSNGIHTVKAVNRFTNRVFMASKEGDKENPNATGLNVHYSKCQLLVGEYSFPPPPGSIEPETRRVFARRIGTSAPSYNAFRRRIIWNRFATATDPPLTHLDVNTKRISIPWPAPNKPSPPPAQEWDTPRDEVARITYRPPTFPANPFDPVPQLVGTVTYRGGETIVPQPAEVFLEKELVNFHGFAKRHERWTAFQAFKKTLHAEYINRELKELNGRTQGAARADATFKWRQRLDQMYKEKINARQEFAKIKNERKTRRKIRKEHKKRERLSNMVLVEADNQFIPPSMLQKMERLAV</sequence>
<feature type="compositionally biased region" description="Pro residues" evidence="1">
    <location>
        <begin position="185"/>
        <end position="196"/>
    </location>
</feature>
<dbReference type="AlphaFoldDB" id="A0A0D7BMM8"/>
<evidence type="ECO:0000313" key="3">
    <source>
        <dbReference type="Proteomes" id="UP000054007"/>
    </source>
</evidence>
<keyword evidence="3" id="KW-1185">Reference proteome</keyword>
<reference evidence="2 3" key="1">
    <citation type="journal article" date="2015" name="Fungal Genet. Biol.">
        <title>Evolution of novel wood decay mechanisms in Agaricales revealed by the genome sequences of Fistulina hepatica and Cylindrobasidium torrendii.</title>
        <authorList>
            <person name="Floudas D."/>
            <person name="Held B.W."/>
            <person name="Riley R."/>
            <person name="Nagy L.G."/>
            <person name="Koehler G."/>
            <person name="Ransdell A.S."/>
            <person name="Younus H."/>
            <person name="Chow J."/>
            <person name="Chiniquy J."/>
            <person name="Lipzen A."/>
            <person name="Tritt A."/>
            <person name="Sun H."/>
            <person name="Haridas S."/>
            <person name="LaButti K."/>
            <person name="Ohm R.A."/>
            <person name="Kues U."/>
            <person name="Blanchette R.A."/>
            <person name="Grigoriev I.V."/>
            <person name="Minto R.E."/>
            <person name="Hibbett D.S."/>
        </authorList>
    </citation>
    <scope>NUCLEOTIDE SEQUENCE [LARGE SCALE GENOMIC DNA]</scope>
    <source>
        <strain evidence="2 3">FP15055 ss-10</strain>
    </source>
</reference>
<feature type="region of interest" description="Disordered" evidence="1">
    <location>
        <begin position="183"/>
        <end position="202"/>
    </location>
</feature>
<dbReference type="EMBL" id="KN880450">
    <property type="protein sequence ID" value="KIY71808.1"/>
    <property type="molecule type" value="Genomic_DNA"/>
</dbReference>
<name>A0A0D7BMM8_9AGAR</name>
<proteinExistence type="predicted"/>
<dbReference type="Proteomes" id="UP000054007">
    <property type="component" value="Unassembled WGS sequence"/>
</dbReference>
<organism evidence="2 3">
    <name type="scientific">Cylindrobasidium torrendii FP15055 ss-10</name>
    <dbReference type="NCBI Taxonomy" id="1314674"/>
    <lineage>
        <taxon>Eukaryota</taxon>
        <taxon>Fungi</taxon>
        <taxon>Dikarya</taxon>
        <taxon>Basidiomycota</taxon>
        <taxon>Agaricomycotina</taxon>
        <taxon>Agaricomycetes</taxon>
        <taxon>Agaricomycetidae</taxon>
        <taxon>Agaricales</taxon>
        <taxon>Marasmiineae</taxon>
        <taxon>Physalacriaceae</taxon>
        <taxon>Cylindrobasidium</taxon>
    </lineage>
</organism>